<evidence type="ECO:0000313" key="1">
    <source>
        <dbReference type="EMBL" id="MPC67667.1"/>
    </source>
</evidence>
<dbReference type="EMBL" id="VSRR010026571">
    <property type="protein sequence ID" value="MPC67667.1"/>
    <property type="molecule type" value="Genomic_DNA"/>
</dbReference>
<accession>A0A5B7HED6</accession>
<keyword evidence="2" id="KW-1185">Reference proteome</keyword>
<dbReference type="Proteomes" id="UP000324222">
    <property type="component" value="Unassembled WGS sequence"/>
</dbReference>
<proteinExistence type="predicted"/>
<organism evidence="1 2">
    <name type="scientific">Portunus trituberculatus</name>
    <name type="common">Swimming crab</name>
    <name type="synonym">Neptunus trituberculatus</name>
    <dbReference type="NCBI Taxonomy" id="210409"/>
    <lineage>
        <taxon>Eukaryota</taxon>
        <taxon>Metazoa</taxon>
        <taxon>Ecdysozoa</taxon>
        <taxon>Arthropoda</taxon>
        <taxon>Crustacea</taxon>
        <taxon>Multicrustacea</taxon>
        <taxon>Malacostraca</taxon>
        <taxon>Eumalacostraca</taxon>
        <taxon>Eucarida</taxon>
        <taxon>Decapoda</taxon>
        <taxon>Pleocyemata</taxon>
        <taxon>Brachyura</taxon>
        <taxon>Eubrachyura</taxon>
        <taxon>Portunoidea</taxon>
        <taxon>Portunidae</taxon>
        <taxon>Portuninae</taxon>
        <taxon>Portunus</taxon>
    </lineage>
</organism>
<reference evidence="1 2" key="1">
    <citation type="submission" date="2019-05" db="EMBL/GenBank/DDBJ databases">
        <title>Another draft genome of Portunus trituberculatus and its Hox gene families provides insights of decapod evolution.</title>
        <authorList>
            <person name="Jeong J.-H."/>
            <person name="Song I."/>
            <person name="Kim S."/>
            <person name="Choi T."/>
            <person name="Kim D."/>
            <person name="Ryu S."/>
            <person name="Kim W."/>
        </authorList>
    </citation>
    <scope>NUCLEOTIDE SEQUENCE [LARGE SCALE GENOMIC DNA]</scope>
    <source>
        <tissue evidence="1">Muscle</tissue>
    </source>
</reference>
<evidence type="ECO:0000313" key="2">
    <source>
        <dbReference type="Proteomes" id="UP000324222"/>
    </source>
</evidence>
<gene>
    <name evidence="1" type="ORF">E2C01_061846</name>
</gene>
<protein>
    <submittedName>
        <fullName evidence="1">Uncharacterized protein</fullName>
    </submittedName>
</protein>
<dbReference type="AlphaFoldDB" id="A0A5B7HED6"/>
<name>A0A5B7HED6_PORTR</name>
<comment type="caution">
    <text evidence="1">The sequence shown here is derived from an EMBL/GenBank/DDBJ whole genome shotgun (WGS) entry which is preliminary data.</text>
</comment>
<sequence length="85" mass="9597">MNELLVELEYLGIWGLSGIVDNHLSNLFLKRSGVTPVRPLMVSGSTLKRRAPFCEKQLCMQAMRVAVEVWGVQHAIIDNLQFISK</sequence>